<accession>A0ABT7PGP8</accession>
<evidence type="ECO:0008006" key="4">
    <source>
        <dbReference type="Google" id="ProtNLM"/>
    </source>
</evidence>
<feature type="chain" id="PRO_5045958857" description="Secreted protein" evidence="1">
    <location>
        <begin position="24"/>
        <end position="279"/>
    </location>
</feature>
<reference evidence="2 3" key="1">
    <citation type="submission" date="2023-06" db="EMBL/GenBank/DDBJ databases">
        <title>Roseiconus lacunae JC819 isolated from Gulf of Mannar region, Tamil Nadu.</title>
        <authorList>
            <person name="Pk S."/>
            <person name="Ch S."/>
            <person name="Ch V.R."/>
        </authorList>
    </citation>
    <scope>NUCLEOTIDE SEQUENCE [LARGE SCALE GENOMIC DNA]</scope>
    <source>
        <strain evidence="2 3">JC819</strain>
    </source>
</reference>
<name>A0ABT7PGP8_9BACT</name>
<protein>
    <recommendedName>
        <fullName evidence="4">Secreted protein</fullName>
    </recommendedName>
</protein>
<evidence type="ECO:0000313" key="3">
    <source>
        <dbReference type="Proteomes" id="UP001239462"/>
    </source>
</evidence>
<keyword evidence="3" id="KW-1185">Reference proteome</keyword>
<dbReference type="EMBL" id="JASZZN010000006">
    <property type="protein sequence ID" value="MDM4015670.1"/>
    <property type="molecule type" value="Genomic_DNA"/>
</dbReference>
<evidence type="ECO:0000313" key="2">
    <source>
        <dbReference type="EMBL" id="MDM4015670.1"/>
    </source>
</evidence>
<feature type="signal peptide" evidence="1">
    <location>
        <begin position="1"/>
        <end position="23"/>
    </location>
</feature>
<evidence type="ECO:0000256" key="1">
    <source>
        <dbReference type="SAM" id="SignalP"/>
    </source>
</evidence>
<organism evidence="2 3">
    <name type="scientific">Roseiconus lacunae</name>
    <dbReference type="NCBI Taxonomy" id="2605694"/>
    <lineage>
        <taxon>Bacteria</taxon>
        <taxon>Pseudomonadati</taxon>
        <taxon>Planctomycetota</taxon>
        <taxon>Planctomycetia</taxon>
        <taxon>Pirellulales</taxon>
        <taxon>Pirellulaceae</taxon>
        <taxon>Roseiconus</taxon>
    </lineage>
</organism>
<proteinExistence type="predicted"/>
<sequence length="279" mass="31493">MTTSAIACWIFLAGLGCHGDVHAEDQPDNREQERQERLDYLTQQASGFQMSIAGTSGQTLKFDEQPILRYTNPVRNFFTDGVAFVWNHESEPAMVGALSVRGNGKVFCEFTLLKSLSLNCDLGLRQVWTPEKMSQVDVPFRVKAAAPADARRQALLMRQIIRRFSVQMIEVEDSNSKQELRLLASPLAAWSDSSTGVFGMCFGFAETNDPEALVVLRYNPEPKSNGTQWTYTLARMTSRPLVFELDHEEIYQVASYWTNPRSATDSYLERGLGEYPNKQ</sequence>
<dbReference type="RefSeq" id="WP_230627687.1">
    <property type="nucleotide sequence ID" value="NZ_JAJMQV010000015.1"/>
</dbReference>
<gene>
    <name evidence="2" type="ORF">QTN89_09535</name>
</gene>
<dbReference type="Proteomes" id="UP001239462">
    <property type="component" value="Unassembled WGS sequence"/>
</dbReference>
<comment type="caution">
    <text evidence="2">The sequence shown here is derived from an EMBL/GenBank/DDBJ whole genome shotgun (WGS) entry which is preliminary data.</text>
</comment>
<keyword evidence="1" id="KW-0732">Signal</keyword>